<evidence type="ECO:0000256" key="4">
    <source>
        <dbReference type="ARBA" id="ARBA00022833"/>
    </source>
</evidence>
<keyword evidence="6" id="KW-1015">Disulfide bond</keyword>
<dbReference type="PANTHER" id="PTHR10127">
    <property type="entry name" value="DISCOIDIN, CUB, EGF, LAMININ , AND ZINC METALLOPROTEASE DOMAIN CONTAINING"/>
    <property type="match status" value="1"/>
</dbReference>
<dbReference type="PROSITE" id="PS51864">
    <property type="entry name" value="ASTACIN"/>
    <property type="match status" value="1"/>
</dbReference>
<feature type="region of interest" description="Disordered" evidence="9">
    <location>
        <begin position="320"/>
        <end position="358"/>
    </location>
</feature>
<dbReference type="InterPro" id="IPR034035">
    <property type="entry name" value="Astacin-like_dom"/>
</dbReference>
<evidence type="ECO:0000256" key="5">
    <source>
        <dbReference type="ARBA" id="ARBA00023049"/>
    </source>
</evidence>
<evidence type="ECO:0000256" key="3">
    <source>
        <dbReference type="ARBA" id="ARBA00022801"/>
    </source>
</evidence>
<dbReference type="EC" id="3.4.24.-" evidence="8"/>
<evidence type="ECO:0000256" key="1">
    <source>
        <dbReference type="ARBA" id="ARBA00022670"/>
    </source>
</evidence>
<keyword evidence="4 7" id="KW-0862">Zinc</keyword>
<feature type="compositionally biased region" description="Basic and acidic residues" evidence="9">
    <location>
        <begin position="320"/>
        <end position="345"/>
    </location>
</feature>
<keyword evidence="5 7" id="KW-0482">Metalloprotease</keyword>
<keyword evidence="2 7" id="KW-0479">Metal-binding</keyword>
<dbReference type="GO" id="GO:0004222">
    <property type="term" value="F:metalloendopeptidase activity"/>
    <property type="evidence" value="ECO:0007669"/>
    <property type="project" value="UniProtKB-UniRule"/>
</dbReference>
<dbReference type="Pfam" id="PF01400">
    <property type="entry name" value="Astacin"/>
    <property type="match status" value="1"/>
</dbReference>
<dbReference type="CDD" id="cd04280">
    <property type="entry name" value="ZnMc_astacin_like"/>
    <property type="match status" value="1"/>
</dbReference>
<dbReference type="Gene3D" id="3.40.390.10">
    <property type="entry name" value="Collagenase (Catalytic Domain)"/>
    <property type="match status" value="1"/>
</dbReference>
<evidence type="ECO:0000256" key="6">
    <source>
        <dbReference type="ARBA" id="ARBA00023157"/>
    </source>
</evidence>
<evidence type="ECO:0000256" key="7">
    <source>
        <dbReference type="PROSITE-ProRule" id="PRU01211"/>
    </source>
</evidence>
<evidence type="ECO:0000256" key="9">
    <source>
        <dbReference type="SAM" id="MobiDB-lite"/>
    </source>
</evidence>
<dbReference type="EMBL" id="JABEBT010000038">
    <property type="protein sequence ID" value="KAF7635721.1"/>
    <property type="molecule type" value="Genomic_DNA"/>
</dbReference>
<sequence>MPLDSLKFSVILAPRSPPILQIEVFTNKQNFVTNLIELRASLYNLACDLKESNKLRDEGVHENNICKHPSDTANKIRDWNSVNFSVCYRPKLGDKLKNIQESNFAKECYNNRNFGEPEKHGIEFKISATRIGFEKLEKTYLIVFDVGVIIGFSFSKQIIEFGKKIKVTGKINKYGFYSQVDDVVLLFSIKFGTNGFNFATLTDEMSGTVYDYERFILENLESKNILEILNEGGAIAIIGSDINMEGKLLLTTDFEINSLSEKACTSAIDLRLNNETMEKQFKCYERPVTQCDRLGPEEYKKLKTAYDNLLELYKKCPCERKPRPSSMPEDRLIIPPESRKKRDTSGDSTDEQNNYNRRFPECENTEHIKIGDISLRYENVMEMTKNQLNCCKGNTKRSKRQLIGKSGIWPMLIYYNFTTYKQEKWIALIKESLDTLSQLTCIRFERIKDDPDQYTKNNHILFDHVGGCSANVGRGFTTVWLDVVDCNRVGAAIHEIIHALGIWHEQSRSDRDDFVWIHYDNIIPKKHANYDIQKTTNLGAPYDFGSSMHYAPFGGNNIDMKKFSIVSLMHQYQNTMGQLDEPSFKDIKLLNKLYCTSEYSYSFLPSNSINYHCDVNEYELNYGKCKNGGYPDPLNNCKCRCPEGLHGYYCTEFKYDGCKTNKLTADVTKQYFHVESKWENCFFIIQGKKLTKSDIKPKRMLIKIEYVNGLICAHPCKDNYIKIKFLEDKTVEGARICCNYKIMPLTISAEVNTDVLIMKKGSMGNALINYQLELVPHIESSSCKEVHESMFDKDYTKSSTGLQVSVDGKWVKYPPMYGPNFCLSINRKNKYKINGIYTVRNSCVEDSSPDPDCYYSACFSCMNVEGFDQPQWFWKSPEGEWILVTHSGYVMNQGKN</sequence>
<keyword evidence="1 7" id="KW-0645">Protease</keyword>
<evidence type="ECO:0000256" key="2">
    <source>
        <dbReference type="ARBA" id="ARBA00022723"/>
    </source>
</evidence>
<dbReference type="GO" id="GO:0008270">
    <property type="term" value="F:zinc ion binding"/>
    <property type="evidence" value="ECO:0007669"/>
    <property type="project" value="UniProtKB-UniRule"/>
</dbReference>
<dbReference type="SUPFAM" id="SSF55486">
    <property type="entry name" value="Metalloproteases ('zincins'), catalytic domain"/>
    <property type="match status" value="1"/>
</dbReference>
<dbReference type="PANTHER" id="PTHR10127:SF780">
    <property type="entry name" value="METALLOENDOPEPTIDASE"/>
    <property type="match status" value="1"/>
</dbReference>
<keyword evidence="3 7" id="KW-0378">Hydrolase</keyword>
<comment type="cofactor">
    <cofactor evidence="7 8">
        <name>Zn(2+)</name>
        <dbReference type="ChEBI" id="CHEBI:29105"/>
    </cofactor>
    <text evidence="7 8">Binds 1 zinc ion per subunit.</text>
</comment>
<protein>
    <recommendedName>
        <fullName evidence="8">Metalloendopeptidase</fullName>
        <ecNumber evidence="8">3.4.24.-</ecNumber>
    </recommendedName>
</protein>
<keyword evidence="12" id="KW-1185">Reference proteome</keyword>
<dbReference type="Proteomes" id="UP000605970">
    <property type="component" value="Unassembled WGS sequence"/>
</dbReference>
<proteinExistence type="predicted"/>
<evidence type="ECO:0000313" key="11">
    <source>
        <dbReference type="EMBL" id="KAF7635721.1"/>
    </source>
</evidence>
<comment type="caution">
    <text evidence="11">The sequence shown here is derived from an EMBL/GenBank/DDBJ whole genome shotgun (WGS) entry which is preliminary data.</text>
</comment>
<dbReference type="InterPro" id="IPR001506">
    <property type="entry name" value="Peptidase_M12A"/>
</dbReference>
<dbReference type="PRINTS" id="PR00480">
    <property type="entry name" value="ASTACIN"/>
</dbReference>
<evidence type="ECO:0000259" key="10">
    <source>
        <dbReference type="PROSITE" id="PS51864"/>
    </source>
</evidence>
<dbReference type="InterPro" id="IPR006026">
    <property type="entry name" value="Peptidase_Metallo"/>
</dbReference>
<feature type="binding site" evidence="7">
    <location>
        <position position="504"/>
    </location>
    <ligand>
        <name>Zn(2+)</name>
        <dbReference type="ChEBI" id="CHEBI:29105"/>
        <note>catalytic</note>
    </ligand>
</feature>
<organism evidence="11 12">
    <name type="scientific">Meloidogyne graminicola</name>
    <dbReference type="NCBI Taxonomy" id="189291"/>
    <lineage>
        <taxon>Eukaryota</taxon>
        <taxon>Metazoa</taxon>
        <taxon>Ecdysozoa</taxon>
        <taxon>Nematoda</taxon>
        <taxon>Chromadorea</taxon>
        <taxon>Rhabditida</taxon>
        <taxon>Tylenchina</taxon>
        <taxon>Tylenchomorpha</taxon>
        <taxon>Tylenchoidea</taxon>
        <taxon>Meloidogynidae</taxon>
        <taxon>Meloidogyninae</taxon>
        <taxon>Meloidogyne</taxon>
    </lineage>
</organism>
<feature type="active site" evidence="7">
    <location>
        <position position="495"/>
    </location>
</feature>
<comment type="caution">
    <text evidence="7">Lacks conserved residue(s) required for the propagation of feature annotation.</text>
</comment>
<dbReference type="SMART" id="SM00235">
    <property type="entry name" value="ZnMc"/>
    <property type="match status" value="1"/>
</dbReference>
<dbReference type="GO" id="GO:0006508">
    <property type="term" value="P:proteolysis"/>
    <property type="evidence" value="ECO:0007669"/>
    <property type="project" value="UniProtKB-KW"/>
</dbReference>
<evidence type="ECO:0000313" key="12">
    <source>
        <dbReference type="Proteomes" id="UP000605970"/>
    </source>
</evidence>
<reference evidence="11" key="1">
    <citation type="journal article" date="2020" name="Ecol. Evol.">
        <title>Genome structure and content of the rice root-knot nematode (Meloidogyne graminicola).</title>
        <authorList>
            <person name="Phan N.T."/>
            <person name="Danchin E.G.J."/>
            <person name="Klopp C."/>
            <person name="Perfus-Barbeoch L."/>
            <person name="Kozlowski D.K."/>
            <person name="Koutsovoulos G.D."/>
            <person name="Lopez-Roques C."/>
            <person name="Bouchez O."/>
            <person name="Zahm M."/>
            <person name="Besnard G."/>
            <person name="Bellafiore S."/>
        </authorList>
    </citation>
    <scope>NUCLEOTIDE SEQUENCE</scope>
    <source>
        <strain evidence="11">VN-18</strain>
    </source>
</reference>
<dbReference type="OrthoDB" id="291007at2759"/>
<evidence type="ECO:0000256" key="8">
    <source>
        <dbReference type="RuleBase" id="RU361183"/>
    </source>
</evidence>
<feature type="domain" description="Peptidase M12A" evidence="10">
    <location>
        <begin position="400"/>
        <end position="596"/>
    </location>
</feature>
<name>A0A8S9ZQL0_9BILA</name>
<accession>A0A8S9ZQL0</accession>
<dbReference type="AlphaFoldDB" id="A0A8S9ZQL0"/>
<dbReference type="InterPro" id="IPR024079">
    <property type="entry name" value="MetalloPept_cat_dom_sf"/>
</dbReference>
<feature type="binding site" evidence="7">
    <location>
        <position position="494"/>
    </location>
    <ligand>
        <name>Zn(2+)</name>
        <dbReference type="ChEBI" id="CHEBI:29105"/>
        <note>catalytic</note>
    </ligand>
</feature>
<feature type="binding site" evidence="7">
    <location>
        <position position="498"/>
    </location>
    <ligand>
        <name>Zn(2+)</name>
        <dbReference type="ChEBI" id="CHEBI:29105"/>
        <note>catalytic</note>
    </ligand>
</feature>
<gene>
    <name evidence="11" type="ORF">Mgra_00004813</name>
</gene>